<dbReference type="GeneID" id="17287179"/>
<keyword evidence="1" id="KW-0472">Membrane</keyword>
<dbReference type="EnsemblProtists" id="EOD41909">
    <property type="protein sequence ID" value="EOD41909"/>
    <property type="gene ID" value="EMIHUDRAFT_194504"/>
</dbReference>
<accession>A0A0D3L1M4</accession>
<reference evidence="2" key="2">
    <citation type="submission" date="2024-10" db="UniProtKB">
        <authorList>
            <consortium name="EnsemblProtists"/>
        </authorList>
    </citation>
    <scope>IDENTIFICATION</scope>
</reference>
<evidence type="ECO:0000313" key="2">
    <source>
        <dbReference type="EnsemblProtists" id="EOD41909"/>
    </source>
</evidence>
<proteinExistence type="predicted"/>
<dbReference type="KEGG" id="ehx:EMIHUDRAFT_194504"/>
<evidence type="ECO:0000313" key="3">
    <source>
        <dbReference type="Proteomes" id="UP000013827"/>
    </source>
</evidence>
<feature type="transmembrane region" description="Helical" evidence="1">
    <location>
        <begin position="83"/>
        <end position="103"/>
    </location>
</feature>
<evidence type="ECO:0000256" key="1">
    <source>
        <dbReference type="SAM" id="Phobius"/>
    </source>
</evidence>
<name>A0A0D3L1M4_EMIH1</name>
<keyword evidence="1" id="KW-0812">Transmembrane</keyword>
<dbReference type="AlphaFoldDB" id="A0A0D3L1M4"/>
<dbReference type="Proteomes" id="UP000013827">
    <property type="component" value="Unassembled WGS sequence"/>
</dbReference>
<dbReference type="RefSeq" id="XP_005794338.1">
    <property type="nucleotide sequence ID" value="XM_005794281.1"/>
</dbReference>
<dbReference type="HOGENOM" id="CLU_1753107_0_0_1"/>
<dbReference type="PaxDb" id="2903-EOD41909"/>
<keyword evidence="3" id="KW-1185">Reference proteome</keyword>
<organism evidence="2 3">
    <name type="scientific">Emiliania huxleyi (strain CCMP1516)</name>
    <dbReference type="NCBI Taxonomy" id="280463"/>
    <lineage>
        <taxon>Eukaryota</taxon>
        <taxon>Haptista</taxon>
        <taxon>Haptophyta</taxon>
        <taxon>Prymnesiophyceae</taxon>
        <taxon>Isochrysidales</taxon>
        <taxon>Noelaerhabdaceae</taxon>
        <taxon>Emiliania</taxon>
    </lineage>
</organism>
<reference evidence="3" key="1">
    <citation type="journal article" date="2013" name="Nature">
        <title>Pan genome of the phytoplankton Emiliania underpins its global distribution.</title>
        <authorList>
            <person name="Read B.A."/>
            <person name="Kegel J."/>
            <person name="Klute M.J."/>
            <person name="Kuo A."/>
            <person name="Lefebvre S.C."/>
            <person name="Maumus F."/>
            <person name="Mayer C."/>
            <person name="Miller J."/>
            <person name="Monier A."/>
            <person name="Salamov A."/>
            <person name="Young J."/>
            <person name="Aguilar M."/>
            <person name="Claverie J.M."/>
            <person name="Frickenhaus S."/>
            <person name="Gonzalez K."/>
            <person name="Herman E.K."/>
            <person name="Lin Y.C."/>
            <person name="Napier J."/>
            <person name="Ogata H."/>
            <person name="Sarno A.F."/>
            <person name="Shmutz J."/>
            <person name="Schroeder D."/>
            <person name="de Vargas C."/>
            <person name="Verret F."/>
            <person name="von Dassow P."/>
            <person name="Valentin K."/>
            <person name="Van de Peer Y."/>
            <person name="Wheeler G."/>
            <person name="Dacks J.B."/>
            <person name="Delwiche C.F."/>
            <person name="Dyhrman S.T."/>
            <person name="Glockner G."/>
            <person name="John U."/>
            <person name="Richards T."/>
            <person name="Worden A.Z."/>
            <person name="Zhang X."/>
            <person name="Grigoriev I.V."/>
            <person name="Allen A.E."/>
            <person name="Bidle K."/>
            <person name="Borodovsky M."/>
            <person name="Bowler C."/>
            <person name="Brownlee C."/>
            <person name="Cock J.M."/>
            <person name="Elias M."/>
            <person name="Gladyshev V.N."/>
            <person name="Groth M."/>
            <person name="Guda C."/>
            <person name="Hadaegh A."/>
            <person name="Iglesias-Rodriguez M.D."/>
            <person name="Jenkins J."/>
            <person name="Jones B.M."/>
            <person name="Lawson T."/>
            <person name="Leese F."/>
            <person name="Lindquist E."/>
            <person name="Lobanov A."/>
            <person name="Lomsadze A."/>
            <person name="Malik S.B."/>
            <person name="Marsh M.E."/>
            <person name="Mackinder L."/>
            <person name="Mock T."/>
            <person name="Mueller-Roeber B."/>
            <person name="Pagarete A."/>
            <person name="Parker M."/>
            <person name="Probert I."/>
            <person name="Quesneville H."/>
            <person name="Raines C."/>
            <person name="Rensing S.A."/>
            <person name="Riano-Pachon D.M."/>
            <person name="Richier S."/>
            <person name="Rokitta S."/>
            <person name="Shiraiwa Y."/>
            <person name="Soanes D.M."/>
            <person name="van der Giezen M."/>
            <person name="Wahlund T.M."/>
            <person name="Williams B."/>
            <person name="Wilson W."/>
            <person name="Wolfe G."/>
            <person name="Wurch L.L."/>
        </authorList>
    </citation>
    <scope>NUCLEOTIDE SEQUENCE</scope>
</reference>
<protein>
    <submittedName>
        <fullName evidence="2">Uncharacterized protein</fullName>
    </submittedName>
</protein>
<sequence>MAQQLINTFLCPPGLLCLDDGSAQREFVYGSERWQIPDEVLAEEAVYRQSLLDQNITCMDVVNDTVPFGLLVNGTGCPADSPLMMYALYLAIVLIVLSLAAYARRGTSGVASRSLLPAGADSAKMPTTARPPAGYLKAQKAKAAAANLV</sequence>
<keyword evidence="1" id="KW-1133">Transmembrane helix</keyword>